<reference evidence="1" key="2">
    <citation type="journal article" date="2007" name="Science">
        <title>Draft genome sequence of the sexually transmitted pathogen Trichomonas vaginalis.</title>
        <authorList>
            <person name="Carlton J.M."/>
            <person name="Hirt R.P."/>
            <person name="Silva J.C."/>
            <person name="Delcher A.L."/>
            <person name="Schatz M."/>
            <person name="Zhao Q."/>
            <person name="Wortman J.R."/>
            <person name="Bidwell S.L."/>
            <person name="Alsmark U.C.M."/>
            <person name="Besteiro S."/>
            <person name="Sicheritz-Ponten T."/>
            <person name="Noel C.J."/>
            <person name="Dacks J.B."/>
            <person name="Foster P.G."/>
            <person name="Simillion C."/>
            <person name="Van de Peer Y."/>
            <person name="Miranda-Saavedra D."/>
            <person name="Barton G.J."/>
            <person name="Westrop G.D."/>
            <person name="Mueller S."/>
            <person name="Dessi D."/>
            <person name="Fiori P.L."/>
            <person name="Ren Q."/>
            <person name="Paulsen I."/>
            <person name="Zhang H."/>
            <person name="Bastida-Corcuera F.D."/>
            <person name="Simoes-Barbosa A."/>
            <person name="Brown M.T."/>
            <person name="Hayes R.D."/>
            <person name="Mukherjee M."/>
            <person name="Okumura C.Y."/>
            <person name="Schneider R."/>
            <person name="Smith A.J."/>
            <person name="Vanacova S."/>
            <person name="Villalvazo M."/>
            <person name="Haas B.J."/>
            <person name="Pertea M."/>
            <person name="Feldblyum T.V."/>
            <person name="Utterback T.R."/>
            <person name="Shu C.L."/>
            <person name="Osoegawa K."/>
            <person name="de Jong P.J."/>
            <person name="Hrdy I."/>
            <person name="Horvathova L."/>
            <person name="Zubacova Z."/>
            <person name="Dolezal P."/>
            <person name="Malik S.B."/>
            <person name="Logsdon J.M. Jr."/>
            <person name="Henze K."/>
            <person name="Gupta A."/>
            <person name="Wang C.C."/>
            <person name="Dunne R.L."/>
            <person name="Upcroft J.A."/>
            <person name="Upcroft P."/>
            <person name="White O."/>
            <person name="Salzberg S.L."/>
            <person name="Tang P."/>
            <person name="Chiu C.-H."/>
            <person name="Lee Y.-S."/>
            <person name="Embley T.M."/>
            <person name="Coombs G.H."/>
            <person name="Mottram J.C."/>
            <person name="Tachezy J."/>
            <person name="Fraser-Liggett C.M."/>
            <person name="Johnson P.J."/>
        </authorList>
    </citation>
    <scope>NUCLEOTIDE SEQUENCE [LARGE SCALE GENOMIC DNA]</scope>
    <source>
        <strain evidence="1">G3</strain>
    </source>
</reference>
<reference evidence="1" key="1">
    <citation type="submission" date="2006-10" db="EMBL/GenBank/DDBJ databases">
        <authorList>
            <person name="Amadeo P."/>
            <person name="Zhao Q."/>
            <person name="Wortman J."/>
            <person name="Fraser-Liggett C."/>
            <person name="Carlton J."/>
        </authorList>
    </citation>
    <scope>NUCLEOTIDE SEQUENCE</scope>
    <source>
        <strain evidence="1">G3</strain>
    </source>
</reference>
<gene>
    <name evidence="1" type="ORF">TVAG_011500</name>
</gene>
<dbReference type="SMR" id="A2FQM3"/>
<dbReference type="InParanoid" id="A2FQM3"/>
<dbReference type="AlphaFoldDB" id="A2FQM3"/>
<evidence type="ECO:0000313" key="1">
    <source>
        <dbReference type="EMBL" id="EAX92798.1"/>
    </source>
</evidence>
<sequence length="312" mass="35643">MDFDDFFRFAKSNDIDFNQARRNMSSIISVHGTFVQGTTLYSENTNLNLEYKENKWGITVTKQKRVLYVAESIDDEFSFNLTFLTFNPDIFFYANNVVELAKFTAVLTIIQNQKEIKVEVDDVEKSMFLLLMSDKSKKNFTLAYKKSAQNLDFTFLISPKIGNIYANVKEDFILYGLVLPYAGVEEQPELPPQACFYDSKLPDKVYSPNYDDALVRGIVALSKKVEKDKEKVEKPNESLLEIAKLEFEAENDKIRNNIDIEIENLKREMISGAIFENTLDDFETTIAHKLNFGGSAAITGKEAASLLRSLNK</sequence>
<dbReference type="RefSeq" id="XP_001305728.1">
    <property type="nucleotide sequence ID" value="XM_001305727.1"/>
</dbReference>
<protein>
    <submittedName>
        <fullName evidence="1">Uncharacterized protein</fullName>
    </submittedName>
</protein>
<dbReference type="EMBL" id="DS113946">
    <property type="protein sequence ID" value="EAX92798.1"/>
    <property type="molecule type" value="Genomic_DNA"/>
</dbReference>
<accession>A2FQM3</accession>
<dbReference type="KEGG" id="tva:4750512"/>
<dbReference type="Proteomes" id="UP000001542">
    <property type="component" value="Unassembled WGS sequence"/>
</dbReference>
<dbReference type="VEuPathDB" id="TrichDB:TVAG_011500"/>
<organism evidence="1 2">
    <name type="scientific">Trichomonas vaginalis (strain ATCC PRA-98 / G3)</name>
    <dbReference type="NCBI Taxonomy" id="412133"/>
    <lineage>
        <taxon>Eukaryota</taxon>
        <taxon>Metamonada</taxon>
        <taxon>Parabasalia</taxon>
        <taxon>Trichomonadida</taxon>
        <taxon>Trichomonadidae</taxon>
        <taxon>Trichomonas</taxon>
    </lineage>
</organism>
<name>A2FQM3_TRIV3</name>
<keyword evidence="2" id="KW-1185">Reference proteome</keyword>
<dbReference type="VEuPathDB" id="TrichDB:TVAGG3_0901560"/>
<proteinExistence type="predicted"/>
<evidence type="ECO:0000313" key="2">
    <source>
        <dbReference type="Proteomes" id="UP000001542"/>
    </source>
</evidence>